<gene>
    <name evidence="1" type="ORF">SAMN02927937_00361</name>
</gene>
<keyword evidence="2" id="KW-1185">Reference proteome</keyword>
<accession>A0A1H6JFG8</accession>
<organism evidence="1 2">
    <name type="scientific">Paenimyroides marinum</name>
    <dbReference type="NCBI Taxonomy" id="1159016"/>
    <lineage>
        <taxon>Bacteria</taxon>
        <taxon>Pseudomonadati</taxon>
        <taxon>Bacteroidota</taxon>
        <taxon>Flavobacteriia</taxon>
        <taxon>Flavobacteriales</taxon>
        <taxon>Flavobacteriaceae</taxon>
        <taxon>Paenimyroides</taxon>
    </lineage>
</organism>
<protein>
    <recommendedName>
        <fullName evidence="3">3-isopropylmalate dehydratase</fullName>
    </recommendedName>
</protein>
<dbReference type="AlphaFoldDB" id="A0A1H6JFG8"/>
<dbReference type="RefSeq" id="WP_091095708.1">
    <property type="nucleotide sequence ID" value="NZ_FNXE01000003.1"/>
</dbReference>
<dbReference type="OrthoDB" id="798594at2"/>
<dbReference type="Proteomes" id="UP000199634">
    <property type="component" value="Unassembled WGS sequence"/>
</dbReference>
<evidence type="ECO:0000313" key="1">
    <source>
        <dbReference type="EMBL" id="SEH59169.1"/>
    </source>
</evidence>
<proteinExistence type="predicted"/>
<evidence type="ECO:0008006" key="3">
    <source>
        <dbReference type="Google" id="ProtNLM"/>
    </source>
</evidence>
<evidence type="ECO:0000313" key="2">
    <source>
        <dbReference type="Proteomes" id="UP000199634"/>
    </source>
</evidence>
<name>A0A1H6JFG8_9FLAO</name>
<sequence>MKIIDKDGNWIEVTDLVKAIRQTGWFKKYRHDPPMESDRERQEYWADMHKKLKAIKENNNSN</sequence>
<dbReference type="EMBL" id="FNXE01000003">
    <property type="protein sequence ID" value="SEH59169.1"/>
    <property type="molecule type" value="Genomic_DNA"/>
</dbReference>
<dbReference type="STRING" id="1159016.SAMN02927937_00361"/>
<reference evidence="1 2" key="1">
    <citation type="submission" date="2016-10" db="EMBL/GenBank/DDBJ databases">
        <authorList>
            <person name="de Groot N.N."/>
        </authorList>
    </citation>
    <scope>NUCLEOTIDE SEQUENCE [LARGE SCALE GENOMIC DNA]</scope>
    <source>
        <strain evidence="1 2">CGMCC 1.10825</strain>
    </source>
</reference>